<evidence type="ECO:0000313" key="2">
    <source>
        <dbReference type="Proteomes" id="UP000199586"/>
    </source>
</evidence>
<organism evidence="1 2">
    <name type="scientific">Sphingomonas rubra</name>
    <dbReference type="NCBI Taxonomy" id="634430"/>
    <lineage>
        <taxon>Bacteria</taxon>
        <taxon>Pseudomonadati</taxon>
        <taxon>Pseudomonadota</taxon>
        <taxon>Alphaproteobacteria</taxon>
        <taxon>Sphingomonadales</taxon>
        <taxon>Sphingomonadaceae</taxon>
        <taxon>Sphingomonas</taxon>
    </lineage>
</organism>
<proteinExistence type="predicted"/>
<name>A0A1I5PHT1_9SPHN</name>
<dbReference type="EMBL" id="FOXP01000001">
    <property type="protein sequence ID" value="SFP33678.1"/>
    <property type="molecule type" value="Genomic_DNA"/>
</dbReference>
<accession>A0A1I5PHT1</accession>
<gene>
    <name evidence="1" type="ORF">SAMN04488241_10125</name>
</gene>
<protein>
    <submittedName>
        <fullName evidence="1">Uncharacterized protein</fullName>
    </submittedName>
</protein>
<dbReference type="Proteomes" id="UP000199586">
    <property type="component" value="Unassembled WGS sequence"/>
</dbReference>
<evidence type="ECO:0000313" key="1">
    <source>
        <dbReference type="EMBL" id="SFP33678.1"/>
    </source>
</evidence>
<dbReference type="RefSeq" id="WP_093329816.1">
    <property type="nucleotide sequence ID" value="NZ_FOXP01000001.1"/>
</dbReference>
<dbReference type="AlphaFoldDB" id="A0A1I5PHT1"/>
<dbReference type="STRING" id="634430.SAMN04488241_10125"/>
<reference evidence="1 2" key="1">
    <citation type="submission" date="2016-10" db="EMBL/GenBank/DDBJ databases">
        <authorList>
            <person name="de Groot N.N."/>
        </authorList>
    </citation>
    <scope>NUCLEOTIDE SEQUENCE [LARGE SCALE GENOMIC DNA]</scope>
    <source>
        <strain evidence="1 2">CGMCC 1.9113</strain>
    </source>
</reference>
<dbReference type="OrthoDB" id="7448000at2"/>
<keyword evidence="2" id="KW-1185">Reference proteome</keyword>
<sequence length="166" mass="17175">MRTLGAALLLLAGCDRPAPSATSNSAGARLEAAAIARGLVVDPARATLVGVWAHDTDRLCVTGPAGGEQRVGAVVDYGEGQACSAAGTVRRSGERLRVSFGRDCRFDARFDGERIAFPAELPRSCDALCSGRASLSALTVDRLSDSASEAATLRGDQRQLLCGDPS</sequence>